<dbReference type="PANTHER" id="PTHR11986:SF18">
    <property type="entry name" value="ORNITHINE AMINOTRANSFERASE, MITOCHONDRIAL"/>
    <property type="match status" value="1"/>
</dbReference>
<name>A0A5N4AS95_PHOPY</name>
<comment type="caution">
    <text evidence="11">The sequence shown here is derived from an EMBL/GenBank/DDBJ whole genome shotgun (WGS) entry which is preliminary data.</text>
</comment>
<accession>A0A5N4AS95</accession>
<dbReference type="PANTHER" id="PTHR11986">
    <property type="entry name" value="AMINOTRANSFERASE CLASS III"/>
    <property type="match status" value="1"/>
</dbReference>
<dbReference type="InterPro" id="IPR005814">
    <property type="entry name" value="Aminotrans_3"/>
</dbReference>
<dbReference type="InterPro" id="IPR015424">
    <property type="entry name" value="PyrdxlP-dep_Trfase"/>
</dbReference>
<evidence type="ECO:0000313" key="12">
    <source>
        <dbReference type="Proteomes" id="UP000327044"/>
    </source>
</evidence>
<dbReference type="GO" id="GO:0019544">
    <property type="term" value="P:L-arginine catabolic process to L-glutamate"/>
    <property type="evidence" value="ECO:0007669"/>
    <property type="project" value="TreeGrafter"/>
</dbReference>
<dbReference type="NCBIfam" id="TIGR01885">
    <property type="entry name" value="Orn_aminotrans"/>
    <property type="match status" value="2"/>
</dbReference>
<evidence type="ECO:0000256" key="2">
    <source>
        <dbReference type="ARBA" id="ARBA00004305"/>
    </source>
</evidence>
<dbReference type="InterPro" id="IPR049704">
    <property type="entry name" value="Aminotrans_3_PPA_site"/>
</dbReference>
<proteinExistence type="inferred from homology"/>
<evidence type="ECO:0000256" key="9">
    <source>
        <dbReference type="ARBA" id="ARBA00022898"/>
    </source>
</evidence>
<comment type="subunit">
    <text evidence="5">Homotetramer.</text>
</comment>
<evidence type="ECO:0000256" key="7">
    <source>
        <dbReference type="ARBA" id="ARBA00022576"/>
    </source>
</evidence>
<dbReference type="GO" id="GO:0004587">
    <property type="term" value="F:ornithine aminotransferase activity"/>
    <property type="evidence" value="ECO:0007669"/>
    <property type="project" value="UniProtKB-EC"/>
</dbReference>
<dbReference type="PROSITE" id="PS00600">
    <property type="entry name" value="AA_TRANSFER_CLASS_3"/>
    <property type="match status" value="2"/>
</dbReference>
<dbReference type="EC" id="2.6.1.13" evidence="6"/>
<keyword evidence="7" id="KW-0032">Aminotransferase</keyword>
<dbReference type="GO" id="GO:0042802">
    <property type="term" value="F:identical protein binding"/>
    <property type="evidence" value="ECO:0007669"/>
    <property type="project" value="TreeGrafter"/>
</dbReference>
<evidence type="ECO:0000256" key="4">
    <source>
        <dbReference type="ARBA" id="ARBA00008954"/>
    </source>
</evidence>
<reference evidence="11 12" key="1">
    <citation type="journal article" date="2018" name="Elife">
        <title>Firefly genomes illuminate parallel origins of bioluminescence in beetles.</title>
        <authorList>
            <person name="Fallon T.R."/>
            <person name="Lower S.E."/>
            <person name="Chang C.H."/>
            <person name="Bessho-Uehara M."/>
            <person name="Martin G.J."/>
            <person name="Bewick A.J."/>
            <person name="Behringer M."/>
            <person name="Debat H.J."/>
            <person name="Wong I."/>
            <person name="Day J.C."/>
            <person name="Suvorov A."/>
            <person name="Silva C.J."/>
            <person name="Stanger-Hall K.F."/>
            <person name="Hall D.W."/>
            <person name="Schmitz R.J."/>
            <person name="Nelson D.R."/>
            <person name="Lewis S.M."/>
            <person name="Shigenobu S."/>
            <person name="Bybee S.M."/>
            <person name="Larracuente A.M."/>
            <person name="Oba Y."/>
            <person name="Weng J.K."/>
        </authorList>
    </citation>
    <scope>NUCLEOTIDE SEQUENCE [LARGE SCALE GENOMIC DNA]</scope>
    <source>
        <strain evidence="11">1611_PpyrPB1</strain>
        <tissue evidence="11">Whole body</tissue>
    </source>
</reference>
<dbReference type="AlphaFoldDB" id="A0A5N4AS95"/>
<dbReference type="Proteomes" id="UP000327044">
    <property type="component" value="Unassembled WGS sequence"/>
</dbReference>
<dbReference type="InterPro" id="IPR015421">
    <property type="entry name" value="PyrdxlP-dep_Trfase_major"/>
</dbReference>
<evidence type="ECO:0000256" key="6">
    <source>
        <dbReference type="ARBA" id="ARBA00012924"/>
    </source>
</evidence>
<dbReference type="InterPro" id="IPR010164">
    <property type="entry name" value="Orn_aminotrans"/>
</dbReference>
<protein>
    <recommendedName>
        <fullName evidence="6">ornithine aminotransferase</fullName>
        <ecNumber evidence="6">2.6.1.13</ecNumber>
    </recommendedName>
    <alternativeName>
        <fullName evidence="10">Ornithine--oxo-acid aminotransferase</fullName>
    </alternativeName>
</protein>
<dbReference type="GO" id="GO:0010121">
    <property type="term" value="P:L-arginine catabolic process to proline via ornithine"/>
    <property type="evidence" value="ECO:0007669"/>
    <property type="project" value="TreeGrafter"/>
</dbReference>
<evidence type="ECO:0000256" key="8">
    <source>
        <dbReference type="ARBA" id="ARBA00022679"/>
    </source>
</evidence>
<evidence type="ECO:0000256" key="5">
    <source>
        <dbReference type="ARBA" id="ARBA00011881"/>
    </source>
</evidence>
<dbReference type="GO" id="GO:0005759">
    <property type="term" value="C:mitochondrial matrix"/>
    <property type="evidence" value="ECO:0007669"/>
    <property type="project" value="UniProtKB-SubCell"/>
</dbReference>
<dbReference type="InParanoid" id="A0A5N4AS95"/>
<dbReference type="Gene3D" id="3.40.640.10">
    <property type="entry name" value="Type I PLP-dependent aspartate aminotransferase-like (Major domain)"/>
    <property type="match status" value="2"/>
</dbReference>
<dbReference type="CDD" id="cd00610">
    <property type="entry name" value="OAT_like"/>
    <property type="match status" value="2"/>
</dbReference>
<organism evidence="11 12">
    <name type="scientific">Photinus pyralis</name>
    <name type="common">Common eastern firefly</name>
    <name type="synonym">Lampyris pyralis</name>
    <dbReference type="NCBI Taxonomy" id="7054"/>
    <lineage>
        <taxon>Eukaryota</taxon>
        <taxon>Metazoa</taxon>
        <taxon>Ecdysozoa</taxon>
        <taxon>Arthropoda</taxon>
        <taxon>Hexapoda</taxon>
        <taxon>Insecta</taxon>
        <taxon>Pterygota</taxon>
        <taxon>Neoptera</taxon>
        <taxon>Endopterygota</taxon>
        <taxon>Coleoptera</taxon>
        <taxon>Polyphaga</taxon>
        <taxon>Elateriformia</taxon>
        <taxon>Elateroidea</taxon>
        <taxon>Lampyridae</taxon>
        <taxon>Lampyrinae</taxon>
        <taxon>Photinus</taxon>
    </lineage>
</organism>
<dbReference type="UniPathway" id="UPA00098">
    <property type="reaction ID" value="UER00358"/>
</dbReference>
<dbReference type="Gene3D" id="3.90.1150.10">
    <property type="entry name" value="Aspartate Aminotransferase, domain 1"/>
    <property type="match status" value="2"/>
</dbReference>
<keyword evidence="8" id="KW-0808">Transferase</keyword>
<gene>
    <name evidence="11" type="ORF">PPYR_05972</name>
</gene>
<comment type="subcellular location">
    <subcellularLocation>
        <location evidence="2">Mitochondrion matrix</location>
    </subcellularLocation>
</comment>
<keyword evidence="12" id="KW-1185">Reference proteome</keyword>
<dbReference type="SUPFAM" id="SSF53383">
    <property type="entry name" value="PLP-dependent transferases"/>
    <property type="match status" value="2"/>
</dbReference>
<dbReference type="InterPro" id="IPR015422">
    <property type="entry name" value="PyrdxlP-dep_Trfase_small"/>
</dbReference>
<dbReference type="EMBL" id="VVIM01000004">
    <property type="protein sequence ID" value="KAB0800232.1"/>
    <property type="molecule type" value="Genomic_DNA"/>
</dbReference>
<dbReference type="InterPro" id="IPR050103">
    <property type="entry name" value="Class-III_PLP-dep_AT"/>
</dbReference>
<comment type="cofactor">
    <cofactor evidence="1">
        <name>pyridoxal 5'-phosphate</name>
        <dbReference type="ChEBI" id="CHEBI:597326"/>
    </cofactor>
</comment>
<sequence>MVRYFNMSGNKTQNYVVRREEKFGVKTFDTMPVTVTRGRGIFLWDVDGNRYFDFTSAYSAINQGHCHPKIVNALKAQAETLTMTARAVYNEALGEYAQYVTSLLGYDKVLPVSSGVEAGDMALKVARRWGYIKKGIPDNEAKIVFAKGNYWGRTLAAISSSTDLVCKQFYGPHMPGFLIIPFDDLVALENILKNDPNICAFMVECIQGEAGCVVPSPGYLKGIRELCTKYNVLWIDDEVQTGLGRTGKLLAADHENVKPDLVCLGKSLSGGLMAISAVLANDETVLCLEPGEHATTYGGNPLACTVATAALKVIVEENLTENAFRLGEILREELEKLPKSIVQEVRGRGLFYAIVLRQGCGITSKDVCFRLIEKKVLTIRGAGTTIVRIAPPLVITEAELLEGIQIILDVFHSFYLCTGTAYFQVDIQMETRNQQNGELGKEANDSRFIIEREQRYGVHHTDSLPISITRGQGIYLWDGEGKRYVDFTSAFSAVNQGHCHPKIVSALQKQASILTITGRAFYAETLGEYAQYITSLFGYDKVLPVSSGVEAGDMACKIARRWGYLKKGIPDNEAKIVFAEGNYWGRTLAAISTSTDPKCKKFYGPYMPGFLLIPYDDLHALENLLKDDPNICGFMVEPIQGERGRVPSPGYLKGVRYICTKYNVLWIDDEIQTGLGRTGKLLAADHESVKPDLVCLGKALSGGVMAISAVLANDETILCLEPGEHFSTYGGNPLACKVAISALKVTIDEGLAENALRLGKIFRKELEKISKSIVTEIRGKGLMNSIVLKEDLKTTPIKICLKLRDNGIIPIQAADNVIRFMPPLVITEEQLMEATKIIVTTINSFVN</sequence>
<dbReference type="GO" id="GO:0030170">
    <property type="term" value="F:pyridoxal phosphate binding"/>
    <property type="evidence" value="ECO:0007669"/>
    <property type="project" value="InterPro"/>
</dbReference>
<comment type="similarity">
    <text evidence="4">Belongs to the class-III pyridoxal-phosphate-dependent aminotransferase family.</text>
</comment>
<dbReference type="GO" id="GO:0055129">
    <property type="term" value="P:L-proline biosynthetic process"/>
    <property type="evidence" value="ECO:0007669"/>
    <property type="project" value="UniProtKB-UniPathway"/>
</dbReference>
<evidence type="ECO:0000256" key="10">
    <source>
        <dbReference type="ARBA" id="ARBA00030587"/>
    </source>
</evidence>
<dbReference type="Pfam" id="PF00202">
    <property type="entry name" value="Aminotran_3"/>
    <property type="match status" value="2"/>
</dbReference>
<evidence type="ECO:0000313" key="11">
    <source>
        <dbReference type="EMBL" id="KAB0800232.1"/>
    </source>
</evidence>
<dbReference type="FunFam" id="3.90.1150.10:FF:000152">
    <property type="entry name" value="Ornithine aminotransferase"/>
    <property type="match status" value="1"/>
</dbReference>
<keyword evidence="9" id="KW-0663">Pyridoxal phosphate</keyword>
<evidence type="ECO:0000256" key="3">
    <source>
        <dbReference type="ARBA" id="ARBA00004998"/>
    </source>
</evidence>
<evidence type="ECO:0000256" key="1">
    <source>
        <dbReference type="ARBA" id="ARBA00001933"/>
    </source>
</evidence>
<comment type="pathway">
    <text evidence="3">Amino-acid biosynthesis; L-proline biosynthesis; L-glutamate 5-semialdehyde from L-ornithine: step 1/1.</text>
</comment>
<dbReference type="FunFam" id="3.40.640.10:FF:000011">
    <property type="entry name" value="Ornithine aminotransferase"/>
    <property type="match status" value="2"/>
</dbReference>